<keyword evidence="1" id="KW-0472">Membrane</keyword>
<feature type="transmembrane region" description="Helical" evidence="1">
    <location>
        <begin position="63"/>
        <end position="86"/>
    </location>
</feature>
<proteinExistence type="predicted"/>
<feature type="transmembrane region" description="Helical" evidence="1">
    <location>
        <begin position="33"/>
        <end position="57"/>
    </location>
</feature>
<protein>
    <submittedName>
        <fullName evidence="2">YesK-like protein</fullName>
    </submittedName>
</protein>
<organism evidence="2 3">
    <name type="scientific">Lentibacillus persicus</name>
    <dbReference type="NCBI Taxonomy" id="640948"/>
    <lineage>
        <taxon>Bacteria</taxon>
        <taxon>Bacillati</taxon>
        <taxon>Bacillota</taxon>
        <taxon>Bacilli</taxon>
        <taxon>Bacillales</taxon>
        <taxon>Bacillaceae</taxon>
        <taxon>Lentibacillus</taxon>
    </lineage>
</organism>
<dbReference type="STRING" id="640948.SAMN05216238_10724"/>
<dbReference type="RefSeq" id="WP_090085122.1">
    <property type="nucleotide sequence ID" value="NZ_FOMR01000007.1"/>
</dbReference>
<dbReference type="EMBL" id="FOMR01000007">
    <property type="protein sequence ID" value="SFE00162.1"/>
    <property type="molecule type" value="Genomic_DNA"/>
</dbReference>
<dbReference type="AlphaFoldDB" id="A0A1I1WYM1"/>
<name>A0A1I1WYM1_9BACI</name>
<gene>
    <name evidence="2" type="ORF">SAMN05216238_10724</name>
</gene>
<keyword evidence="3" id="KW-1185">Reference proteome</keyword>
<dbReference type="Pfam" id="PF14150">
    <property type="entry name" value="YesK"/>
    <property type="match status" value="1"/>
</dbReference>
<dbReference type="InterPro" id="IPR025434">
    <property type="entry name" value="YesK-like"/>
</dbReference>
<feature type="transmembrane region" description="Helical" evidence="1">
    <location>
        <begin position="6"/>
        <end position="26"/>
    </location>
</feature>
<keyword evidence="1" id="KW-1133">Transmembrane helix</keyword>
<sequence>MDALMLEGWTPILLFGIVFAVGIFIVSRKVSRIALFSISVVLSLLCIGVVTYSVVGVEGWEGMGIGFVTVSVFLGIWVGTLIGATLKRSN</sequence>
<accession>A0A1I1WYM1</accession>
<evidence type="ECO:0000313" key="3">
    <source>
        <dbReference type="Proteomes" id="UP000199474"/>
    </source>
</evidence>
<keyword evidence="1" id="KW-0812">Transmembrane</keyword>
<evidence type="ECO:0000256" key="1">
    <source>
        <dbReference type="SAM" id="Phobius"/>
    </source>
</evidence>
<evidence type="ECO:0000313" key="2">
    <source>
        <dbReference type="EMBL" id="SFE00162.1"/>
    </source>
</evidence>
<dbReference type="OrthoDB" id="2883430at2"/>
<dbReference type="Proteomes" id="UP000199474">
    <property type="component" value="Unassembled WGS sequence"/>
</dbReference>
<reference evidence="3" key="1">
    <citation type="submission" date="2016-10" db="EMBL/GenBank/DDBJ databases">
        <authorList>
            <person name="Varghese N."/>
            <person name="Submissions S."/>
        </authorList>
    </citation>
    <scope>NUCLEOTIDE SEQUENCE [LARGE SCALE GENOMIC DNA]</scope>
    <source>
        <strain evidence="3">DSM 22530</strain>
    </source>
</reference>